<dbReference type="Pfam" id="PF13639">
    <property type="entry name" value="zf-RING_2"/>
    <property type="match status" value="1"/>
</dbReference>
<evidence type="ECO:0000256" key="4">
    <source>
        <dbReference type="PROSITE-ProRule" id="PRU00175"/>
    </source>
</evidence>
<keyword evidence="2 4" id="KW-0863">Zinc-finger</keyword>
<keyword evidence="3" id="KW-0862">Zinc</keyword>
<dbReference type="Gene3D" id="3.30.40.10">
    <property type="entry name" value="Zinc/RING finger domain, C3HC4 (zinc finger)"/>
    <property type="match status" value="1"/>
</dbReference>
<dbReference type="OrthoDB" id="251770at2759"/>
<sequence>MGDQQLENSINLPNEPPEIHVARQHQENSLAAEIAAYPPSPNVLDSPLREDSLPISRIRRTEQLEDVALPHIFNLLLQYAVTPNLPISAQHLRDNLWALIYNENIPWPNHLVFPSVFPNLERAALQEIRYHIRRLNREQHASVAIPRDKAPNTPKWILALFPRQVPPGQRNAEDKPVCAICIQELPARVSIARPCNHWFCSPCLDEWIRCCEEVGREVNCPICFVGIARIRNNGVLGHRVGGFLGWNFERVV</sequence>
<evidence type="ECO:0000313" key="7">
    <source>
        <dbReference type="Proteomes" id="UP000624404"/>
    </source>
</evidence>
<proteinExistence type="predicted"/>
<evidence type="ECO:0000259" key="5">
    <source>
        <dbReference type="PROSITE" id="PS50089"/>
    </source>
</evidence>
<keyword evidence="1" id="KW-0479">Metal-binding</keyword>
<dbReference type="InterPro" id="IPR001841">
    <property type="entry name" value="Znf_RING"/>
</dbReference>
<feature type="domain" description="RING-type" evidence="5">
    <location>
        <begin position="178"/>
        <end position="223"/>
    </location>
</feature>
<dbReference type="Proteomes" id="UP000624404">
    <property type="component" value="Unassembled WGS sequence"/>
</dbReference>
<organism evidence="6 7">
    <name type="scientific">Sclerotinia trifoliorum</name>
    <dbReference type="NCBI Taxonomy" id="28548"/>
    <lineage>
        <taxon>Eukaryota</taxon>
        <taxon>Fungi</taxon>
        <taxon>Dikarya</taxon>
        <taxon>Ascomycota</taxon>
        <taxon>Pezizomycotina</taxon>
        <taxon>Leotiomycetes</taxon>
        <taxon>Helotiales</taxon>
        <taxon>Sclerotiniaceae</taxon>
        <taxon>Sclerotinia</taxon>
    </lineage>
</organism>
<protein>
    <submittedName>
        <fullName evidence="6">F7435a16-a2a3-40ad-ba51-b33fa4a8a3c7</fullName>
    </submittedName>
</protein>
<dbReference type="PROSITE" id="PS00518">
    <property type="entry name" value="ZF_RING_1"/>
    <property type="match status" value="1"/>
</dbReference>
<dbReference type="GO" id="GO:0008270">
    <property type="term" value="F:zinc ion binding"/>
    <property type="evidence" value="ECO:0007669"/>
    <property type="project" value="UniProtKB-KW"/>
</dbReference>
<dbReference type="SUPFAM" id="SSF57850">
    <property type="entry name" value="RING/U-box"/>
    <property type="match status" value="1"/>
</dbReference>
<dbReference type="SMART" id="SM00184">
    <property type="entry name" value="RING"/>
    <property type="match status" value="1"/>
</dbReference>
<gene>
    <name evidence="6" type="ORF">SCLTRI_LOCUS513</name>
</gene>
<dbReference type="InterPro" id="IPR013083">
    <property type="entry name" value="Znf_RING/FYVE/PHD"/>
</dbReference>
<evidence type="ECO:0000256" key="1">
    <source>
        <dbReference type="ARBA" id="ARBA00022723"/>
    </source>
</evidence>
<accession>A0A8H2ZKS1</accession>
<reference evidence="6" key="1">
    <citation type="submission" date="2020-10" db="EMBL/GenBank/DDBJ databases">
        <authorList>
            <person name="Kusch S."/>
        </authorList>
    </citation>
    <scope>NUCLEOTIDE SEQUENCE</scope>
    <source>
        <strain evidence="6">SwB9</strain>
    </source>
</reference>
<evidence type="ECO:0000256" key="3">
    <source>
        <dbReference type="ARBA" id="ARBA00022833"/>
    </source>
</evidence>
<dbReference type="EMBL" id="CAJHIA010000002">
    <property type="protein sequence ID" value="CAD6439873.1"/>
    <property type="molecule type" value="Genomic_DNA"/>
</dbReference>
<evidence type="ECO:0000256" key="2">
    <source>
        <dbReference type="ARBA" id="ARBA00022771"/>
    </source>
</evidence>
<name>A0A8H2ZKS1_9HELO</name>
<dbReference type="InterPro" id="IPR017907">
    <property type="entry name" value="Znf_RING_CS"/>
</dbReference>
<dbReference type="PROSITE" id="PS50089">
    <property type="entry name" value="ZF_RING_2"/>
    <property type="match status" value="1"/>
</dbReference>
<keyword evidence="7" id="KW-1185">Reference proteome</keyword>
<dbReference type="AlphaFoldDB" id="A0A8H2ZKS1"/>
<comment type="caution">
    <text evidence="6">The sequence shown here is derived from an EMBL/GenBank/DDBJ whole genome shotgun (WGS) entry which is preliminary data.</text>
</comment>
<evidence type="ECO:0000313" key="6">
    <source>
        <dbReference type="EMBL" id="CAD6439873.1"/>
    </source>
</evidence>